<keyword evidence="8 10" id="KW-0472">Membrane</keyword>
<dbReference type="PROSITE" id="PS51846">
    <property type="entry name" value="CNNM"/>
    <property type="match status" value="1"/>
</dbReference>
<dbReference type="SMART" id="SM01091">
    <property type="entry name" value="CorC_HlyC"/>
    <property type="match status" value="1"/>
</dbReference>
<comment type="caution">
    <text evidence="13">The sequence shown here is derived from an EMBL/GenBank/DDBJ whole genome shotgun (WGS) entry which is preliminary data.</text>
</comment>
<keyword evidence="14" id="KW-1185">Reference proteome</keyword>
<dbReference type="InterPro" id="IPR044751">
    <property type="entry name" value="Ion_transp-like_CBS"/>
</dbReference>
<dbReference type="Pfam" id="PF01595">
    <property type="entry name" value="CNNM"/>
    <property type="match status" value="1"/>
</dbReference>
<comment type="similarity">
    <text evidence="2">Belongs to the UPF0053 family.</text>
</comment>
<evidence type="ECO:0000256" key="8">
    <source>
        <dbReference type="ARBA" id="ARBA00023136"/>
    </source>
</evidence>
<accession>A0A939JLS0</accession>
<dbReference type="InterPro" id="IPR005170">
    <property type="entry name" value="Transptr-assoc_dom"/>
</dbReference>
<dbReference type="GO" id="GO:0005886">
    <property type="term" value="C:plasma membrane"/>
    <property type="evidence" value="ECO:0007669"/>
    <property type="project" value="UniProtKB-SubCell"/>
</dbReference>
<dbReference type="CDD" id="cd04590">
    <property type="entry name" value="CBS_pair_CorC_HlyC_assoc"/>
    <property type="match status" value="1"/>
</dbReference>
<keyword evidence="7 9" id="KW-0129">CBS domain</keyword>
<protein>
    <submittedName>
        <fullName evidence="13">HlyC/CorC family transporter</fullName>
    </submittedName>
</protein>
<evidence type="ECO:0000256" key="1">
    <source>
        <dbReference type="ARBA" id="ARBA00004651"/>
    </source>
</evidence>
<feature type="domain" description="CNNM transmembrane" evidence="12">
    <location>
        <begin position="1"/>
        <end position="203"/>
    </location>
</feature>
<keyword evidence="4 10" id="KW-0812">Transmembrane</keyword>
<organism evidence="13 14">
    <name type="scientific">Streptomyces beijiangensis</name>
    <dbReference type="NCBI Taxonomy" id="163361"/>
    <lineage>
        <taxon>Bacteria</taxon>
        <taxon>Bacillati</taxon>
        <taxon>Actinomycetota</taxon>
        <taxon>Actinomycetes</taxon>
        <taxon>Kitasatosporales</taxon>
        <taxon>Streptomycetaceae</taxon>
        <taxon>Streptomyces</taxon>
    </lineage>
</organism>
<dbReference type="SUPFAM" id="SSF54631">
    <property type="entry name" value="CBS-domain pair"/>
    <property type="match status" value="1"/>
</dbReference>
<evidence type="ECO:0000259" key="12">
    <source>
        <dbReference type="PROSITE" id="PS51846"/>
    </source>
</evidence>
<dbReference type="Gene3D" id="3.30.465.10">
    <property type="match status" value="1"/>
</dbReference>
<evidence type="ECO:0000256" key="4">
    <source>
        <dbReference type="ARBA" id="ARBA00022692"/>
    </source>
</evidence>
<dbReference type="AlphaFoldDB" id="A0A939JLS0"/>
<dbReference type="Pfam" id="PF00571">
    <property type="entry name" value="CBS"/>
    <property type="match status" value="2"/>
</dbReference>
<dbReference type="InterPro" id="IPR016169">
    <property type="entry name" value="FAD-bd_PCMH_sub2"/>
</dbReference>
<dbReference type="Gene3D" id="3.10.580.10">
    <property type="entry name" value="CBS-domain"/>
    <property type="match status" value="1"/>
</dbReference>
<proteinExistence type="inferred from homology"/>
<dbReference type="PANTHER" id="PTHR43099:SF6">
    <property type="entry name" value="UPF0053 PROTEIN RV1842C"/>
    <property type="match status" value="1"/>
</dbReference>
<keyword evidence="6 10" id="KW-1133">Transmembrane helix</keyword>
<evidence type="ECO:0000313" key="14">
    <source>
        <dbReference type="Proteomes" id="UP000664167"/>
    </source>
</evidence>
<evidence type="ECO:0000256" key="2">
    <source>
        <dbReference type="ARBA" id="ARBA00006337"/>
    </source>
</evidence>
<dbReference type="GO" id="GO:0050660">
    <property type="term" value="F:flavin adenine dinucleotide binding"/>
    <property type="evidence" value="ECO:0007669"/>
    <property type="project" value="InterPro"/>
</dbReference>
<reference evidence="13" key="1">
    <citation type="submission" date="2021-03" db="EMBL/GenBank/DDBJ databases">
        <title>Streptomyces poriferae sp. nov., a novel marine sponge-derived Actinobacteria species with anti-MRSA activity.</title>
        <authorList>
            <person name="Sandoval-Powers M."/>
            <person name="Kralova S."/>
            <person name="Nguyen G.-S."/>
            <person name="Fawwal D."/>
            <person name="Degnes K."/>
            <person name="Klinkenberg G."/>
            <person name="Sletta H."/>
            <person name="Wentzel A."/>
            <person name="Liles M.R."/>
        </authorList>
    </citation>
    <scope>NUCLEOTIDE SEQUENCE</scope>
    <source>
        <strain evidence="13">DSM 41794</strain>
    </source>
</reference>
<dbReference type="Proteomes" id="UP000664167">
    <property type="component" value="Unassembled WGS sequence"/>
</dbReference>
<dbReference type="EMBL" id="JAFLRJ010000432">
    <property type="protein sequence ID" value="MBO0516695.1"/>
    <property type="molecule type" value="Genomic_DNA"/>
</dbReference>
<dbReference type="InterPro" id="IPR046342">
    <property type="entry name" value="CBS_dom_sf"/>
</dbReference>
<evidence type="ECO:0000259" key="11">
    <source>
        <dbReference type="PROSITE" id="PS51371"/>
    </source>
</evidence>
<evidence type="ECO:0000256" key="6">
    <source>
        <dbReference type="ARBA" id="ARBA00022989"/>
    </source>
</evidence>
<dbReference type="InterPro" id="IPR002550">
    <property type="entry name" value="CNNM"/>
</dbReference>
<keyword evidence="5" id="KW-0677">Repeat</keyword>
<feature type="domain" description="CBS" evidence="11">
    <location>
        <begin position="222"/>
        <end position="282"/>
    </location>
</feature>
<dbReference type="InterPro" id="IPR051676">
    <property type="entry name" value="UPF0053_domain"/>
</dbReference>
<evidence type="ECO:0000313" key="13">
    <source>
        <dbReference type="EMBL" id="MBO0516695.1"/>
    </source>
</evidence>
<comment type="subcellular location">
    <subcellularLocation>
        <location evidence="1">Cell membrane</location>
        <topology evidence="1">Multi-pass membrane protein</topology>
    </subcellularLocation>
</comment>
<feature type="domain" description="CBS" evidence="11">
    <location>
        <begin position="286"/>
        <end position="343"/>
    </location>
</feature>
<dbReference type="InterPro" id="IPR000644">
    <property type="entry name" value="CBS_dom"/>
</dbReference>
<evidence type="ECO:0000256" key="3">
    <source>
        <dbReference type="ARBA" id="ARBA00022475"/>
    </source>
</evidence>
<gene>
    <name evidence="13" type="ORF">J0695_33740</name>
</gene>
<keyword evidence="3" id="KW-1003">Cell membrane</keyword>
<dbReference type="SUPFAM" id="SSF56176">
    <property type="entry name" value="FAD-binding/transporter-associated domain-like"/>
    <property type="match status" value="1"/>
</dbReference>
<evidence type="ECO:0000256" key="10">
    <source>
        <dbReference type="PROSITE-ProRule" id="PRU01193"/>
    </source>
</evidence>
<dbReference type="RefSeq" id="WP_206968574.1">
    <property type="nucleotide sequence ID" value="NZ_BAAAJJ010000005.1"/>
</dbReference>
<name>A0A939JLS0_9ACTN</name>
<dbReference type="InterPro" id="IPR036318">
    <property type="entry name" value="FAD-bd_PCMH-like_sf"/>
</dbReference>
<evidence type="ECO:0000256" key="5">
    <source>
        <dbReference type="ARBA" id="ARBA00022737"/>
    </source>
</evidence>
<dbReference type="PANTHER" id="PTHR43099">
    <property type="entry name" value="UPF0053 PROTEIN YRKA"/>
    <property type="match status" value="1"/>
</dbReference>
<evidence type="ECO:0000256" key="7">
    <source>
        <dbReference type="ARBA" id="ARBA00023122"/>
    </source>
</evidence>
<dbReference type="Pfam" id="PF03471">
    <property type="entry name" value="CorC_HlyC"/>
    <property type="match status" value="1"/>
</dbReference>
<sequence>MTIPLLLLGAAFLLILANGFFVAAEFGLVTVDRPDAERAAADGDRRARTVVKALRELSFQLSGTQLGITITSLVVGMLAEPALAELLTGPVTATGVPEGAVPGVSVVLGMLLASAVQMVVGELVPKNWAVSKPLQVARFVAGPQHVFSSAFRPVIAALNTVANRLVRALGVEPADGLASARTPGELVSLARHSAQAGTLEQDTADLFVRTLSLAGLTAQHVMTPRVKVSALQSSATAADVLNLTRATGLSRFPVYRDRIDEVVGMVHLKDALAVPPHDRRRTRAGLIAVAPLLVPETLPVQQLLERLRSEQPIAVVVDEYGGTAGVVTLEDIVEELVGEVRDEHDDEGAERPELAPVAPAEDGFPAWDADGSCRVLTLRRIGLEVPEGPYETVAGLVADLLGRIPAPGDRAELPGWKLVVRQVDRYRAERVRLVRTADVPTLTEAVR</sequence>
<dbReference type="PROSITE" id="PS51371">
    <property type="entry name" value="CBS"/>
    <property type="match status" value="2"/>
</dbReference>
<evidence type="ECO:0000256" key="9">
    <source>
        <dbReference type="PROSITE-ProRule" id="PRU00703"/>
    </source>
</evidence>